<comment type="caution">
    <text evidence="1">The sequence shown here is derived from an EMBL/GenBank/DDBJ whole genome shotgun (WGS) entry which is preliminary data.</text>
</comment>
<organism evidence="1 2">
    <name type="scientific">Oceanobacillus polygoni</name>
    <dbReference type="NCBI Taxonomy" id="1235259"/>
    <lineage>
        <taxon>Bacteria</taxon>
        <taxon>Bacillati</taxon>
        <taxon>Bacillota</taxon>
        <taxon>Bacilli</taxon>
        <taxon>Bacillales</taxon>
        <taxon>Bacillaceae</taxon>
        <taxon>Oceanobacillus</taxon>
    </lineage>
</organism>
<dbReference type="AlphaFoldDB" id="A0A9X0YPR9"/>
<proteinExistence type="predicted"/>
<evidence type="ECO:0000313" key="1">
    <source>
        <dbReference type="EMBL" id="MBP2076695.1"/>
    </source>
</evidence>
<name>A0A9X0YPR9_9BACI</name>
<dbReference type="RefSeq" id="WP_187773686.1">
    <property type="nucleotide sequence ID" value="NZ_JAGGMB010000002.1"/>
</dbReference>
<reference evidence="1" key="1">
    <citation type="submission" date="2021-03" db="EMBL/GenBank/DDBJ databases">
        <title>Genomic Encyclopedia of Type Strains, Phase IV (KMG-IV): sequencing the most valuable type-strain genomes for metagenomic binning, comparative biology and taxonomic classification.</title>
        <authorList>
            <person name="Goeker M."/>
        </authorList>
    </citation>
    <scope>NUCLEOTIDE SEQUENCE</scope>
    <source>
        <strain evidence="1">DSM 107338</strain>
    </source>
</reference>
<evidence type="ECO:0008006" key="3">
    <source>
        <dbReference type="Google" id="ProtNLM"/>
    </source>
</evidence>
<accession>A0A9X0YPR9</accession>
<keyword evidence="2" id="KW-1185">Reference proteome</keyword>
<gene>
    <name evidence="1" type="ORF">J2Z64_000907</name>
</gene>
<sequence>MQTITLKLELQKPTKEKIAMYRKMTVINTAFSNWLLHVDGLQTATLTNMYTLKSYRF</sequence>
<evidence type="ECO:0000313" key="2">
    <source>
        <dbReference type="Proteomes" id="UP001138793"/>
    </source>
</evidence>
<protein>
    <recommendedName>
        <fullName evidence="3">Transposase</fullName>
    </recommendedName>
</protein>
<dbReference type="Proteomes" id="UP001138793">
    <property type="component" value="Unassembled WGS sequence"/>
</dbReference>
<dbReference type="EMBL" id="JAGGMB010000002">
    <property type="protein sequence ID" value="MBP2076695.1"/>
    <property type="molecule type" value="Genomic_DNA"/>
</dbReference>